<dbReference type="InterPro" id="IPR000182">
    <property type="entry name" value="GNAT_dom"/>
</dbReference>
<dbReference type="NCBIfam" id="TIGR03103">
    <property type="entry name" value="trio_acet_GNAT"/>
    <property type="match status" value="1"/>
</dbReference>
<dbReference type="PANTHER" id="PTHR21621:SF0">
    <property type="entry name" value="BETA-CITRYLGLUTAMATE SYNTHASE B-RELATED"/>
    <property type="match status" value="1"/>
</dbReference>
<dbReference type="PANTHER" id="PTHR21621">
    <property type="entry name" value="RIBOSOMAL PROTEIN S6 MODIFICATION PROTEIN"/>
    <property type="match status" value="1"/>
</dbReference>
<gene>
    <name evidence="5" type="primary">ngg</name>
    <name evidence="5" type="ORF">RY831_02040</name>
</gene>
<comment type="caution">
    <text evidence="5">The sequence shown here is derived from an EMBL/GenBank/DDBJ whole genome shotgun (WGS) entry which is preliminary data.</text>
</comment>
<keyword evidence="6" id="KW-1185">Reference proteome</keyword>
<dbReference type="Proteomes" id="UP001352263">
    <property type="component" value="Unassembled WGS sequence"/>
</dbReference>
<dbReference type="SUPFAM" id="SSF55729">
    <property type="entry name" value="Acyl-CoA N-acyltransferases (Nat)"/>
    <property type="match status" value="1"/>
</dbReference>
<dbReference type="EMBL" id="JAWIIV010000001">
    <property type="protein sequence ID" value="MEC4717919.1"/>
    <property type="molecule type" value="Genomic_DNA"/>
</dbReference>
<reference evidence="5 6" key="1">
    <citation type="submission" date="2023-10" db="EMBL/GenBank/DDBJ databases">
        <title>Noviherbaspirillum sp. CPCC 100848 genome assembly.</title>
        <authorList>
            <person name="Li X.Y."/>
            <person name="Fang X.M."/>
        </authorList>
    </citation>
    <scope>NUCLEOTIDE SEQUENCE [LARGE SCALE GENOMIC DNA]</scope>
    <source>
        <strain evidence="5 6">CPCC 100848</strain>
    </source>
</reference>
<sequence length="586" mass="63525">MTALHHDPSLQGKRNQNLPFFAEGSDINSNEGDKVNEASRPNATLECGWGRLLYGPSFESPQALARALQEEQPGKRDIALHVEAPQLVLAEAPSGLFLDPSLIFRKRLDDAPAEAPPPGIVIRPLTTRADIAAINRLYTMRNMVPVDPRTVWRQRHSDAVVFLVAEDERTGDIIGSAMGVDHYEAFGDEGQGCSLWCLAVDPQTGLVGAGRGLVNFLIAYYASRGRKFLELSVLHGNEPAIALYQKLGFEQVQGFVVKNKNAINEKLFVETTDFGGLNPYARLITDEARRRGISVEVIDAVAGIFKLRHAGHEMLCRESLTELTGGVAMTWCQDKVLTSRRLASIGLRVPRQVTAGDPEANAAFLQECGSVVVKPALGEQGKGISVDVRSEDHLVEAIDRAAAQGGHVIIEEFCSGQDLRIVVIGYKVVAAAIRRPAEIVGDGESTVLQLIERQSARRAAATGGESRIPVDGETERCLAGQGLSYDSVLDAGQAVKVRKTANLHTGGTIHDVTAELHPMLRDVAETAARALRIPVVGLDFLVPEPSSDDYVIIEANERPGLANHEPQPTAQRFIDLLFPFTMTGNP</sequence>
<dbReference type="InterPro" id="IPR011761">
    <property type="entry name" value="ATP-grasp"/>
</dbReference>
<dbReference type="Pfam" id="PF00583">
    <property type="entry name" value="Acetyltransf_1"/>
    <property type="match status" value="1"/>
</dbReference>
<feature type="domain" description="N-acetyltransferase" evidence="4">
    <location>
        <begin position="120"/>
        <end position="270"/>
    </location>
</feature>
<dbReference type="Gene3D" id="3.40.630.30">
    <property type="match status" value="1"/>
</dbReference>
<feature type="domain" description="ATP-grasp" evidence="3">
    <location>
        <begin position="339"/>
        <end position="582"/>
    </location>
</feature>
<feature type="region of interest" description="Disordered" evidence="2">
    <location>
        <begin position="1"/>
        <end position="38"/>
    </location>
</feature>
<evidence type="ECO:0000259" key="3">
    <source>
        <dbReference type="PROSITE" id="PS50975"/>
    </source>
</evidence>
<name>A0ABU6J2S7_9BURK</name>
<evidence type="ECO:0000313" key="6">
    <source>
        <dbReference type="Proteomes" id="UP001352263"/>
    </source>
</evidence>
<evidence type="ECO:0000259" key="4">
    <source>
        <dbReference type="PROSITE" id="PS51186"/>
    </source>
</evidence>
<dbReference type="InterPro" id="IPR016181">
    <property type="entry name" value="Acyl_CoA_acyltransferase"/>
</dbReference>
<accession>A0ABU6J2S7</accession>
<evidence type="ECO:0000256" key="1">
    <source>
        <dbReference type="PROSITE-ProRule" id="PRU00409"/>
    </source>
</evidence>
<dbReference type="Gene3D" id="3.30.470.20">
    <property type="entry name" value="ATP-grasp fold, B domain"/>
    <property type="match status" value="2"/>
</dbReference>
<dbReference type="RefSeq" id="WP_326504664.1">
    <property type="nucleotide sequence ID" value="NZ_JAWIIV010000001.1"/>
</dbReference>
<keyword evidence="1" id="KW-0547">Nucleotide-binding</keyword>
<dbReference type="PROSITE" id="PS51186">
    <property type="entry name" value="GNAT"/>
    <property type="match status" value="1"/>
</dbReference>
<dbReference type="Pfam" id="PF08443">
    <property type="entry name" value="RimK"/>
    <property type="match status" value="1"/>
</dbReference>
<dbReference type="InterPro" id="IPR017534">
    <property type="entry name" value="GNAT-acetyltransferase"/>
</dbReference>
<organism evidence="5 6">
    <name type="scientific">Noviherbaspirillum album</name>
    <dbReference type="NCBI Taxonomy" id="3080276"/>
    <lineage>
        <taxon>Bacteria</taxon>
        <taxon>Pseudomonadati</taxon>
        <taxon>Pseudomonadota</taxon>
        <taxon>Betaproteobacteria</taxon>
        <taxon>Burkholderiales</taxon>
        <taxon>Oxalobacteraceae</taxon>
        <taxon>Noviherbaspirillum</taxon>
    </lineage>
</organism>
<dbReference type="InterPro" id="IPR013651">
    <property type="entry name" value="ATP-grasp_RimK-type"/>
</dbReference>
<evidence type="ECO:0000313" key="5">
    <source>
        <dbReference type="EMBL" id="MEC4717919.1"/>
    </source>
</evidence>
<dbReference type="SUPFAM" id="SSF56059">
    <property type="entry name" value="Glutathione synthetase ATP-binding domain-like"/>
    <property type="match status" value="1"/>
</dbReference>
<evidence type="ECO:0000256" key="2">
    <source>
        <dbReference type="SAM" id="MobiDB-lite"/>
    </source>
</evidence>
<dbReference type="PROSITE" id="PS50975">
    <property type="entry name" value="ATP_GRASP"/>
    <property type="match status" value="1"/>
</dbReference>
<proteinExistence type="predicted"/>
<protein>
    <submittedName>
        <fullName evidence="5">N-acetylglutaminylglutamine synthetase</fullName>
    </submittedName>
</protein>
<keyword evidence="1" id="KW-0067">ATP-binding</keyword>
<dbReference type="InterPro" id="IPR013815">
    <property type="entry name" value="ATP_grasp_subdomain_1"/>
</dbReference>
<dbReference type="Gene3D" id="3.30.1490.20">
    <property type="entry name" value="ATP-grasp fold, A domain"/>
    <property type="match status" value="1"/>
</dbReference>